<comment type="subcellular location">
    <subcellularLocation>
        <location evidence="5">Cytoplasm</location>
    </subcellularLocation>
    <text evidence="5">Localizes to mid-cell in an FtsZ-dependent manner.</text>
</comment>
<evidence type="ECO:0000256" key="1">
    <source>
        <dbReference type="ARBA" id="ARBA00022490"/>
    </source>
</evidence>
<dbReference type="Gene3D" id="2.60.440.10">
    <property type="entry name" value="YacF-like domains"/>
    <property type="match status" value="1"/>
</dbReference>
<reference evidence="6 7" key="1">
    <citation type="submission" date="2019-07" db="EMBL/GenBank/DDBJ databases">
        <title>Qingshengfaniella alkalisoli gen. nov., sp. nov., isolated from saline soil.</title>
        <authorList>
            <person name="Xu L."/>
            <person name="Huang X.-X."/>
            <person name="Sun J.-Q."/>
        </authorList>
    </citation>
    <scope>NUCLEOTIDE SEQUENCE [LARGE SCALE GENOMIC DNA]</scope>
    <source>
        <strain evidence="6 7">DSM 27279</strain>
    </source>
</reference>
<comment type="caution">
    <text evidence="6">The sequence shown here is derived from an EMBL/GenBank/DDBJ whole genome shotgun (WGS) entry which is preliminary data.</text>
</comment>
<gene>
    <name evidence="5 6" type="primary">zapD</name>
    <name evidence="6" type="ORF">FOZ76_24765</name>
</gene>
<dbReference type="GO" id="GO:0005737">
    <property type="term" value="C:cytoplasm"/>
    <property type="evidence" value="ECO:0007669"/>
    <property type="project" value="UniProtKB-SubCell"/>
</dbReference>
<comment type="function">
    <text evidence="5">Cell division factor that enhances FtsZ-ring assembly. Directly interacts with FtsZ and promotes bundling of FtsZ protofilaments, with a reduction in FtsZ GTPase activity.</text>
</comment>
<keyword evidence="2 5" id="KW-0132">Cell division</keyword>
<protein>
    <recommendedName>
        <fullName evidence="5">Cell division protein ZapD</fullName>
    </recommendedName>
    <alternativeName>
        <fullName evidence="5">Z ring-associated protein D</fullName>
    </alternativeName>
</protein>
<dbReference type="RefSeq" id="WP_143950965.1">
    <property type="nucleotide sequence ID" value="NZ_BAABMB010000005.1"/>
</dbReference>
<keyword evidence="3 5" id="KW-0717">Septation</keyword>
<dbReference type="OrthoDB" id="5294622at2"/>
<dbReference type="GO" id="GO:0043093">
    <property type="term" value="P:FtsZ-dependent cytokinesis"/>
    <property type="evidence" value="ECO:0007669"/>
    <property type="project" value="UniProtKB-UniRule"/>
</dbReference>
<evidence type="ECO:0000256" key="3">
    <source>
        <dbReference type="ARBA" id="ARBA00023210"/>
    </source>
</evidence>
<dbReference type="PANTHER" id="PTHR39455">
    <property type="entry name" value="CELL DIVISION PROTEIN ZAPD"/>
    <property type="match status" value="1"/>
</dbReference>
<evidence type="ECO:0000313" key="7">
    <source>
        <dbReference type="Proteomes" id="UP000318405"/>
    </source>
</evidence>
<name>A0A556A7L2_9BURK</name>
<dbReference type="GO" id="GO:0032153">
    <property type="term" value="C:cell division site"/>
    <property type="evidence" value="ECO:0007669"/>
    <property type="project" value="TreeGrafter"/>
</dbReference>
<evidence type="ECO:0000256" key="2">
    <source>
        <dbReference type="ARBA" id="ARBA00022618"/>
    </source>
</evidence>
<dbReference type="InterPro" id="IPR009777">
    <property type="entry name" value="ZapD"/>
</dbReference>
<dbReference type="InterPro" id="IPR027462">
    <property type="entry name" value="ZapD_C"/>
</dbReference>
<dbReference type="HAMAP" id="MF_01092">
    <property type="entry name" value="ZapD"/>
    <property type="match status" value="1"/>
</dbReference>
<dbReference type="AlphaFoldDB" id="A0A556A7L2"/>
<proteinExistence type="inferred from homology"/>
<comment type="subunit">
    <text evidence="5">Interacts with FtsZ.</text>
</comment>
<dbReference type="EMBL" id="VLTJ01000042">
    <property type="protein sequence ID" value="TSH88849.1"/>
    <property type="molecule type" value="Genomic_DNA"/>
</dbReference>
<evidence type="ECO:0000313" key="6">
    <source>
        <dbReference type="EMBL" id="TSH88849.1"/>
    </source>
</evidence>
<sequence>MILYEYPFNERIRNFLRLEDQFDRLLFFVQQDDVRAQHAALGILFEISDAIMRGAGRADVRTELLHELERQRHSLAALREHPGVDRSLLDATVERIQEAGNELTNHTKPAEALRQNEWLASLRSRLVIPGGVCEFDMPSYYAWQQRPAEDRRADLQRWCAPLWPLQDALDLTLRLTRQTGEVVDAVAPQGLYQQVPSGKAYQLLQVRLSDDAVCFPEISANKYSISIRFSTQDGQDKPQPVAYDVPFKLTLCTSL</sequence>
<keyword evidence="4 5" id="KW-0131">Cell cycle</keyword>
<dbReference type="Proteomes" id="UP000318405">
    <property type="component" value="Unassembled WGS sequence"/>
</dbReference>
<evidence type="ECO:0000256" key="4">
    <source>
        <dbReference type="ARBA" id="ARBA00023306"/>
    </source>
</evidence>
<dbReference type="PANTHER" id="PTHR39455:SF1">
    <property type="entry name" value="CELL DIVISION PROTEIN ZAPD"/>
    <property type="match status" value="1"/>
</dbReference>
<evidence type="ECO:0000256" key="5">
    <source>
        <dbReference type="HAMAP-Rule" id="MF_01092"/>
    </source>
</evidence>
<organism evidence="6 7">
    <name type="scientific">Verticiella sediminum</name>
    <dbReference type="NCBI Taxonomy" id="1247510"/>
    <lineage>
        <taxon>Bacteria</taxon>
        <taxon>Pseudomonadati</taxon>
        <taxon>Pseudomonadota</taxon>
        <taxon>Betaproteobacteria</taxon>
        <taxon>Burkholderiales</taxon>
        <taxon>Alcaligenaceae</taxon>
        <taxon>Verticiella</taxon>
    </lineage>
</organism>
<accession>A0A556A7L2</accession>
<comment type="similarity">
    <text evidence="5">Belongs to the ZapD family.</text>
</comment>
<dbReference type="GO" id="GO:0000917">
    <property type="term" value="P:division septum assembly"/>
    <property type="evidence" value="ECO:0007669"/>
    <property type="project" value="UniProtKB-KW"/>
</dbReference>
<dbReference type="InterPro" id="IPR036268">
    <property type="entry name" value="ZapD_sf"/>
</dbReference>
<keyword evidence="7" id="KW-1185">Reference proteome</keyword>
<dbReference type="NCBIfam" id="NF003656">
    <property type="entry name" value="PRK05287.1-4"/>
    <property type="match status" value="1"/>
</dbReference>
<keyword evidence="1 5" id="KW-0963">Cytoplasm</keyword>
<dbReference type="SUPFAM" id="SSF160950">
    <property type="entry name" value="YacF-like"/>
    <property type="match status" value="1"/>
</dbReference>
<dbReference type="Pfam" id="PF07072">
    <property type="entry name" value="ZapD"/>
    <property type="match status" value="1"/>
</dbReference>
<dbReference type="Gene3D" id="1.10.3900.10">
    <property type="entry name" value="YacF-like"/>
    <property type="match status" value="1"/>
</dbReference>